<proteinExistence type="predicted"/>
<accession>A0A1A8YYZ0</accession>
<gene>
    <name evidence="1" type="ORF">POVWA2_032040</name>
</gene>
<reference evidence="2" key="1">
    <citation type="submission" date="2016-05" db="EMBL/GenBank/DDBJ databases">
        <authorList>
            <person name="Naeem Raeece"/>
        </authorList>
    </citation>
    <scope>NUCLEOTIDE SEQUENCE [LARGE SCALE GENOMIC DNA]</scope>
</reference>
<dbReference type="AlphaFoldDB" id="A0A1A8YYZ0"/>
<organism evidence="1 2">
    <name type="scientific">Plasmodium ovale wallikeri</name>
    <dbReference type="NCBI Taxonomy" id="864142"/>
    <lineage>
        <taxon>Eukaryota</taxon>
        <taxon>Sar</taxon>
        <taxon>Alveolata</taxon>
        <taxon>Apicomplexa</taxon>
        <taxon>Aconoidasida</taxon>
        <taxon>Haemosporida</taxon>
        <taxon>Plasmodiidae</taxon>
        <taxon>Plasmodium</taxon>
        <taxon>Plasmodium (Plasmodium)</taxon>
    </lineage>
</organism>
<name>A0A1A8YYZ0_PLAOA</name>
<dbReference type="EMBL" id="FLRE01000125">
    <property type="protein sequence ID" value="SBT36809.1"/>
    <property type="molecule type" value="Genomic_DNA"/>
</dbReference>
<evidence type="ECO:0000313" key="1">
    <source>
        <dbReference type="EMBL" id="SBT36809.1"/>
    </source>
</evidence>
<evidence type="ECO:0000313" key="2">
    <source>
        <dbReference type="Proteomes" id="UP000078550"/>
    </source>
</evidence>
<protein>
    <submittedName>
        <fullName evidence="1">Uncharacterized protein</fullName>
    </submittedName>
</protein>
<sequence length="149" mass="17882">MFYQIRSAIRNAKCFKNVKGKLLLSEKYLKPEGEIIKVNTISKDLSSYPNSLLFFNDVSILLENGKWKEMENLNEKEKNVLLFNKVRNDKRHRKRAFQKRGYWKKMHYFVRKNNMMWYDGQNTWTDFVKGSCTCRRVHVCICTYANGYT</sequence>
<dbReference type="Proteomes" id="UP000078550">
    <property type="component" value="Unassembled WGS sequence"/>
</dbReference>